<name>A0AAW8U6C3_9ENTE</name>
<dbReference type="Pfam" id="PF06953">
    <property type="entry name" value="ArsD"/>
    <property type="match status" value="1"/>
</dbReference>
<dbReference type="EMBL" id="JARQBZ010000010">
    <property type="protein sequence ID" value="MDT2833794.1"/>
    <property type="molecule type" value="Genomic_DNA"/>
</dbReference>
<comment type="caution">
    <text evidence="1">The sequence shown here is derived from an EMBL/GenBank/DDBJ whole genome shotgun (WGS) entry which is preliminary data.</text>
</comment>
<dbReference type="RefSeq" id="WP_311867353.1">
    <property type="nucleotide sequence ID" value="NZ_JARQBZ010000010.1"/>
</dbReference>
<dbReference type="GO" id="GO:0046685">
    <property type="term" value="P:response to arsenic-containing substance"/>
    <property type="evidence" value="ECO:0007669"/>
    <property type="project" value="InterPro"/>
</dbReference>
<reference evidence="1" key="1">
    <citation type="submission" date="2023-03" db="EMBL/GenBank/DDBJ databases">
        <authorList>
            <person name="Shen W."/>
            <person name="Cai J."/>
        </authorList>
    </citation>
    <scope>NUCLEOTIDE SEQUENCE</scope>
    <source>
        <strain evidence="1">P96-3</strain>
    </source>
</reference>
<dbReference type="Proteomes" id="UP001268577">
    <property type="component" value="Unassembled WGS sequence"/>
</dbReference>
<protein>
    <submittedName>
        <fullName evidence="1">Arsenite efflux transporter metallochaperone ArsD</fullName>
    </submittedName>
</protein>
<dbReference type="GO" id="GO:0045892">
    <property type="term" value="P:negative regulation of DNA-templated transcription"/>
    <property type="evidence" value="ECO:0007669"/>
    <property type="project" value="InterPro"/>
</dbReference>
<accession>A0AAW8U6C3</accession>
<proteinExistence type="predicted"/>
<dbReference type="GO" id="GO:0003677">
    <property type="term" value="F:DNA binding"/>
    <property type="evidence" value="ECO:0007669"/>
    <property type="project" value="InterPro"/>
</dbReference>
<evidence type="ECO:0000313" key="2">
    <source>
        <dbReference type="Proteomes" id="UP001268577"/>
    </source>
</evidence>
<gene>
    <name evidence="1" type="primary">arsD</name>
    <name evidence="1" type="ORF">P7H70_06975</name>
</gene>
<dbReference type="NCBIfam" id="NF033727">
    <property type="entry name" value="chaperon_ArsD"/>
    <property type="match status" value="1"/>
</dbReference>
<organism evidence="1 2">
    <name type="scientific">Vagococcus carniphilus</name>
    <dbReference type="NCBI Taxonomy" id="218144"/>
    <lineage>
        <taxon>Bacteria</taxon>
        <taxon>Bacillati</taxon>
        <taxon>Bacillota</taxon>
        <taxon>Bacilli</taxon>
        <taxon>Lactobacillales</taxon>
        <taxon>Enterococcaceae</taxon>
        <taxon>Vagococcus</taxon>
    </lineage>
</organism>
<sequence>MMKLELFEEALCCSTGVCGPSVDENLLRITGVFESLKNSKKIEANRYNLSSNPAEFTKNELVLKQLQKQGNGCLPIMIVDDKIVKSGSYPTNQEIIEITGIELVGTKTKNDSCCGGNTTCC</sequence>
<evidence type="ECO:0000313" key="1">
    <source>
        <dbReference type="EMBL" id="MDT2833794.1"/>
    </source>
</evidence>
<dbReference type="Gene3D" id="3.40.30.10">
    <property type="entry name" value="Glutaredoxin"/>
    <property type="match status" value="1"/>
</dbReference>
<dbReference type="InterPro" id="IPR010712">
    <property type="entry name" value="Arsenical-R_ArsD"/>
</dbReference>
<dbReference type="AlphaFoldDB" id="A0AAW8U6C3"/>